<reference evidence="4" key="1">
    <citation type="journal article" date="2021" name="Int. J. Syst. Evol. Microbiol.">
        <title>Actinocatenispora comari sp. nov., an endophytic actinomycete isolated from aerial parts of Comarum salesowianum.</title>
        <authorList>
            <person name="Oyunbileg N."/>
            <person name="Iizaka Y."/>
            <person name="Hamada M."/>
            <person name="Davaapurev B.O."/>
            <person name="Fukumoto A."/>
            <person name="Tsetseg B."/>
            <person name="Kato F."/>
            <person name="Tamura T."/>
            <person name="Batkhuu J."/>
            <person name="Anzai Y."/>
        </authorList>
    </citation>
    <scope>NUCLEOTIDE SEQUENCE [LARGE SCALE GENOMIC DNA]</scope>
    <source>
        <strain evidence="4">NUM-2625</strain>
    </source>
</reference>
<evidence type="ECO:0000256" key="2">
    <source>
        <dbReference type="SAM" id="Phobius"/>
    </source>
</evidence>
<sequence length="229" mass="24462">MIIASLLLILIAAVLLVLGLLRGLDLLLVVSIAVSLLAAVALYLGARRTHADRADDDAPASEDEDTGRQQVADRPSVVAHSGAGPTDRLDLPRRHDPVPAETGDERPPWPLDRPAAAPTREPERDGVQAPRGEAWPREHEDGPGDPADDPLDEPPEQRTPRSDAELIARLPAEVLVVDGRPRYHVTGCPHLLDKEAEPLPVAEAVELGFGPCGWCQPDTVLLGGTPDLA</sequence>
<accession>A0A8J4EJZ0</accession>
<dbReference type="EMBL" id="BOPO01000030">
    <property type="protein sequence ID" value="GIL26841.1"/>
    <property type="molecule type" value="Genomic_DNA"/>
</dbReference>
<keyword evidence="4" id="KW-1185">Reference proteome</keyword>
<feature type="compositionally biased region" description="Acidic residues" evidence="1">
    <location>
        <begin position="54"/>
        <end position="65"/>
    </location>
</feature>
<organism evidence="3 4">
    <name type="scientific">Actinocatenispora comari</name>
    <dbReference type="NCBI Taxonomy" id="2807577"/>
    <lineage>
        <taxon>Bacteria</taxon>
        <taxon>Bacillati</taxon>
        <taxon>Actinomycetota</taxon>
        <taxon>Actinomycetes</taxon>
        <taxon>Micromonosporales</taxon>
        <taxon>Micromonosporaceae</taxon>
        <taxon>Actinocatenispora</taxon>
    </lineage>
</organism>
<dbReference type="Proteomes" id="UP000614996">
    <property type="component" value="Unassembled WGS sequence"/>
</dbReference>
<gene>
    <name evidence="3" type="ORF">NUM_20950</name>
</gene>
<feature type="transmembrane region" description="Helical" evidence="2">
    <location>
        <begin position="29"/>
        <end position="46"/>
    </location>
</feature>
<comment type="caution">
    <text evidence="3">The sequence shown here is derived from an EMBL/GenBank/DDBJ whole genome shotgun (WGS) entry which is preliminary data.</text>
</comment>
<feature type="compositionally biased region" description="Basic and acidic residues" evidence="1">
    <location>
        <begin position="87"/>
        <end position="107"/>
    </location>
</feature>
<keyword evidence="2" id="KW-1133">Transmembrane helix</keyword>
<dbReference type="AlphaFoldDB" id="A0A8J4EJZ0"/>
<name>A0A8J4EJZ0_9ACTN</name>
<proteinExistence type="predicted"/>
<evidence type="ECO:0000313" key="4">
    <source>
        <dbReference type="Proteomes" id="UP000614996"/>
    </source>
</evidence>
<protein>
    <submittedName>
        <fullName evidence="3">Uncharacterized protein</fullName>
    </submittedName>
</protein>
<feature type="region of interest" description="Disordered" evidence="1">
    <location>
        <begin position="50"/>
        <end position="161"/>
    </location>
</feature>
<keyword evidence="2" id="KW-0812">Transmembrane</keyword>
<evidence type="ECO:0000256" key="1">
    <source>
        <dbReference type="SAM" id="MobiDB-lite"/>
    </source>
</evidence>
<dbReference type="RefSeq" id="WP_207124607.1">
    <property type="nucleotide sequence ID" value="NZ_BOPO01000030.1"/>
</dbReference>
<keyword evidence="2" id="KW-0472">Membrane</keyword>
<evidence type="ECO:0000313" key="3">
    <source>
        <dbReference type="EMBL" id="GIL26841.1"/>
    </source>
</evidence>